<evidence type="ECO:0000313" key="2">
    <source>
        <dbReference type="EMBL" id="SJZ77233.1"/>
    </source>
</evidence>
<name>A0A1T4NDM1_PORCN</name>
<evidence type="ECO:0000256" key="1">
    <source>
        <dbReference type="SAM" id="SignalP"/>
    </source>
</evidence>
<dbReference type="Proteomes" id="UP000189956">
    <property type="component" value="Unassembled WGS sequence"/>
</dbReference>
<evidence type="ECO:0008006" key="4">
    <source>
        <dbReference type="Google" id="ProtNLM"/>
    </source>
</evidence>
<dbReference type="InterPro" id="IPR011250">
    <property type="entry name" value="OMP/PagP_B-barrel"/>
</dbReference>
<sequence>MKRLFTAILALTMGFGTLSAQEVFKKNDVAMNMGIGFNNTLTMNFNTVVPPVSVSVEYGIVDNPFNEDNGSIGIGGYLGYTSYGIKNNSLTANYTILGARGSYHYQFVPKLDTYAGLLLGLAFRSGDLIDNTNTSNTRLAYGIFVGGRYMFHENIGAFAEVGWGVSAINLGLSLKF</sequence>
<reference evidence="2 3" key="1">
    <citation type="submission" date="2017-02" db="EMBL/GenBank/DDBJ databases">
        <authorList>
            <person name="Peterson S.W."/>
        </authorList>
    </citation>
    <scope>NUCLEOTIDE SEQUENCE [LARGE SCALE GENOMIC DNA]</scope>
    <source>
        <strain evidence="2 3">ATCC 700135</strain>
    </source>
</reference>
<gene>
    <name evidence="2" type="ORF">SAMN02745205_01870</name>
</gene>
<dbReference type="Gene3D" id="2.40.160.20">
    <property type="match status" value="1"/>
</dbReference>
<dbReference type="SUPFAM" id="SSF56925">
    <property type="entry name" value="OMPA-like"/>
    <property type="match status" value="1"/>
</dbReference>
<feature type="signal peptide" evidence="1">
    <location>
        <begin position="1"/>
        <end position="20"/>
    </location>
</feature>
<feature type="chain" id="PRO_5010534920" description="Outer membrane protein beta-barrel domain-containing protein" evidence="1">
    <location>
        <begin position="21"/>
        <end position="176"/>
    </location>
</feature>
<dbReference type="RefSeq" id="WP_025839238.1">
    <property type="nucleotide sequence ID" value="NZ_FUWL01000020.1"/>
</dbReference>
<organism evidence="2 3">
    <name type="scientific">Porphyromonas cangingivalis</name>
    <dbReference type="NCBI Taxonomy" id="36874"/>
    <lineage>
        <taxon>Bacteria</taxon>
        <taxon>Pseudomonadati</taxon>
        <taxon>Bacteroidota</taxon>
        <taxon>Bacteroidia</taxon>
        <taxon>Bacteroidales</taxon>
        <taxon>Porphyromonadaceae</taxon>
        <taxon>Porphyromonas</taxon>
    </lineage>
</organism>
<protein>
    <recommendedName>
        <fullName evidence="4">Outer membrane protein beta-barrel domain-containing protein</fullName>
    </recommendedName>
</protein>
<keyword evidence="1" id="KW-0732">Signal</keyword>
<evidence type="ECO:0000313" key="3">
    <source>
        <dbReference type="Proteomes" id="UP000189956"/>
    </source>
</evidence>
<dbReference type="AlphaFoldDB" id="A0A1T4NDM1"/>
<accession>A0A1T4NDM1</accession>
<proteinExistence type="predicted"/>
<dbReference type="EMBL" id="FUWL01000020">
    <property type="protein sequence ID" value="SJZ77233.1"/>
    <property type="molecule type" value="Genomic_DNA"/>
</dbReference>